<evidence type="ECO:0000313" key="3">
    <source>
        <dbReference type="EMBL" id="ACN88142.1"/>
    </source>
</evidence>
<proteinExistence type="predicted"/>
<dbReference type="EMBL" id="FJ619036">
    <property type="protein sequence ID" value="ACN88142.1"/>
    <property type="molecule type" value="Viral_cRNA"/>
</dbReference>
<sequence length="172" mass="19082">MDFANDEEIAELLNLSTTVIKEIQKSELKPPQTTGRPPVSQGNTRNLTDLWEKETASQNKTSAQSPQTTQVQSDGNEEEEIKSESIDGHISGTVNQLEQVPEQNQSRSSPGDDLDRALNKLEGRINSISSMDKEIKKGALASRISLGPKQQLNRRPTHWQGTPRTCRHGQNP</sequence>
<feature type="compositionally biased region" description="Polar residues" evidence="1">
    <location>
        <begin position="31"/>
        <end position="47"/>
    </location>
</feature>
<accession>C5I0V4</accession>
<name>C5I0V4_9MONO</name>
<dbReference type="InterPro" id="IPR025909">
    <property type="entry name" value="Soyouz_module"/>
</dbReference>
<feature type="compositionally biased region" description="Polar residues" evidence="1">
    <location>
        <begin position="92"/>
        <end position="109"/>
    </location>
</feature>
<feature type="compositionally biased region" description="Polar residues" evidence="1">
    <location>
        <begin position="56"/>
        <end position="74"/>
    </location>
</feature>
<evidence type="ECO:0000259" key="2">
    <source>
        <dbReference type="Pfam" id="PF14313"/>
    </source>
</evidence>
<dbReference type="Pfam" id="PF14313">
    <property type="entry name" value="Soyouz_module"/>
    <property type="match status" value="1"/>
</dbReference>
<organism evidence="3 4">
    <name type="scientific">avian paramyxovirus 8</name>
    <dbReference type="NCBI Taxonomy" id="2560318"/>
    <lineage>
        <taxon>Viruses</taxon>
        <taxon>Riboviria</taxon>
        <taxon>Orthornavirae</taxon>
        <taxon>Negarnaviricota</taxon>
        <taxon>Haploviricotina</taxon>
        <taxon>Monjiviricetes</taxon>
        <taxon>Mononegavirales</taxon>
        <taxon>Paramyxoviridae</taxon>
        <taxon>Avulavirinae</taxon>
        <taxon>Metaavulavirus</taxon>
        <taxon>Metaavulavirus delawarense</taxon>
    </lineage>
</organism>
<evidence type="ECO:0000256" key="1">
    <source>
        <dbReference type="SAM" id="MobiDB-lite"/>
    </source>
</evidence>
<gene>
    <name evidence="3" type="primary">P</name>
</gene>
<feature type="region of interest" description="Disordered" evidence="1">
    <location>
        <begin position="24"/>
        <end position="116"/>
    </location>
</feature>
<feature type="domain" description="Phosphoprotein P soyouz module" evidence="2">
    <location>
        <begin position="1"/>
        <end position="58"/>
    </location>
</feature>
<feature type="compositionally biased region" description="Polar residues" evidence="1">
    <location>
        <begin position="148"/>
        <end position="172"/>
    </location>
</feature>
<reference evidence="3 4" key="1">
    <citation type="submission" date="2009-01" db="EMBL/GenBank/DDBJ databases">
        <title>Genome composition and P-gene editing of avian paramyxovirus type-8.</title>
        <authorList>
            <person name="Mueller I."/>
            <person name="Hoeper D."/>
            <person name="Grund C."/>
            <person name="Hoffmann B."/>
            <person name="Beer M."/>
            <person name="Harder T."/>
        </authorList>
    </citation>
    <scope>NUCLEOTIDE SEQUENCE [LARGE SCALE GENOMIC DNA]</scope>
    <source>
        <strain evidence="3">APMV-8/Goose/Delaware/1053/76</strain>
    </source>
</reference>
<dbReference type="Proteomes" id="UP000096681">
    <property type="component" value="Genome"/>
</dbReference>
<feature type="region of interest" description="Disordered" evidence="1">
    <location>
        <begin position="143"/>
        <end position="172"/>
    </location>
</feature>
<protein>
    <submittedName>
        <fullName evidence="3">W protein</fullName>
    </submittedName>
</protein>
<evidence type="ECO:0000313" key="4">
    <source>
        <dbReference type="Proteomes" id="UP000096681"/>
    </source>
</evidence>